<evidence type="ECO:0000256" key="1">
    <source>
        <dbReference type="SAM" id="MobiDB-lite"/>
    </source>
</evidence>
<name>A0AAV4QKF4_CAEEX</name>
<accession>A0AAV4QKF4</accession>
<evidence type="ECO:0000313" key="3">
    <source>
        <dbReference type="Proteomes" id="UP001054945"/>
    </source>
</evidence>
<comment type="caution">
    <text evidence="2">The sequence shown here is derived from an EMBL/GenBank/DDBJ whole genome shotgun (WGS) entry which is preliminary data.</text>
</comment>
<keyword evidence="3" id="KW-1185">Reference proteome</keyword>
<dbReference type="Gene3D" id="3.40.50.300">
    <property type="entry name" value="P-loop containing nucleotide triphosphate hydrolases"/>
    <property type="match status" value="1"/>
</dbReference>
<protein>
    <submittedName>
        <fullName evidence="2">Uncharacterized protein</fullName>
    </submittedName>
</protein>
<proteinExistence type="predicted"/>
<feature type="non-terminal residue" evidence="2">
    <location>
        <position position="95"/>
    </location>
</feature>
<dbReference type="Proteomes" id="UP001054945">
    <property type="component" value="Unassembled WGS sequence"/>
</dbReference>
<feature type="region of interest" description="Disordered" evidence="1">
    <location>
        <begin position="1"/>
        <end position="46"/>
    </location>
</feature>
<sequence length="95" mass="10711">MRDKHVQLKSVLSPRGRSNRKVLSKMATRTVPGTATPRQNEREPEHERDLIDMMNELQSKLVANGYSLDIPLPQIVVVGSQSAERKQFPRTSSEG</sequence>
<reference evidence="2 3" key="1">
    <citation type="submission" date="2021-06" db="EMBL/GenBank/DDBJ databases">
        <title>Caerostris extrusa draft genome.</title>
        <authorList>
            <person name="Kono N."/>
            <person name="Arakawa K."/>
        </authorList>
    </citation>
    <scope>NUCLEOTIDE SEQUENCE [LARGE SCALE GENOMIC DNA]</scope>
</reference>
<evidence type="ECO:0000313" key="2">
    <source>
        <dbReference type="EMBL" id="GIY09900.1"/>
    </source>
</evidence>
<gene>
    <name evidence="2" type="ORF">CEXT_361991</name>
</gene>
<dbReference type="InterPro" id="IPR027417">
    <property type="entry name" value="P-loop_NTPase"/>
</dbReference>
<organism evidence="2 3">
    <name type="scientific">Caerostris extrusa</name>
    <name type="common">Bark spider</name>
    <name type="synonym">Caerostris bankana</name>
    <dbReference type="NCBI Taxonomy" id="172846"/>
    <lineage>
        <taxon>Eukaryota</taxon>
        <taxon>Metazoa</taxon>
        <taxon>Ecdysozoa</taxon>
        <taxon>Arthropoda</taxon>
        <taxon>Chelicerata</taxon>
        <taxon>Arachnida</taxon>
        <taxon>Araneae</taxon>
        <taxon>Araneomorphae</taxon>
        <taxon>Entelegynae</taxon>
        <taxon>Araneoidea</taxon>
        <taxon>Araneidae</taxon>
        <taxon>Caerostris</taxon>
    </lineage>
</organism>
<dbReference type="EMBL" id="BPLR01006442">
    <property type="protein sequence ID" value="GIY09900.1"/>
    <property type="molecule type" value="Genomic_DNA"/>
</dbReference>
<dbReference type="AlphaFoldDB" id="A0AAV4QKF4"/>